<organism evidence="7 8">
    <name type="scientific">Aureobasidium pullulans</name>
    <name type="common">Black yeast</name>
    <name type="synonym">Pullularia pullulans</name>
    <dbReference type="NCBI Taxonomy" id="5580"/>
    <lineage>
        <taxon>Eukaryota</taxon>
        <taxon>Fungi</taxon>
        <taxon>Dikarya</taxon>
        <taxon>Ascomycota</taxon>
        <taxon>Pezizomycotina</taxon>
        <taxon>Dothideomycetes</taxon>
        <taxon>Dothideomycetidae</taxon>
        <taxon>Dothideales</taxon>
        <taxon>Saccotheciaceae</taxon>
        <taxon>Aureobasidium</taxon>
    </lineage>
</organism>
<evidence type="ECO:0000313" key="7">
    <source>
        <dbReference type="EMBL" id="KAK5999782.1"/>
    </source>
</evidence>
<evidence type="ECO:0000256" key="5">
    <source>
        <dbReference type="ARBA" id="ARBA00012683"/>
    </source>
</evidence>
<dbReference type="Proteomes" id="UP001341245">
    <property type="component" value="Unassembled WGS sequence"/>
</dbReference>
<comment type="caution">
    <text evidence="7">The sequence shown here is derived from an EMBL/GenBank/DDBJ whole genome shotgun (WGS) entry which is preliminary data.</text>
</comment>
<evidence type="ECO:0000256" key="4">
    <source>
        <dbReference type="ARBA" id="ARBA00009892"/>
    </source>
</evidence>
<evidence type="ECO:0000256" key="3">
    <source>
        <dbReference type="ARBA" id="ARBA00005041"/>
    </source>
</evidence>
<evidence type="ECO:0000256" key="2">
    <source>
        <dbReference type="ARBA" id="ARBA00002823"/>
    </source>
</evidence>
<dbReference type="InterPro" id="IPR002773">
    <property type="entry name" value="Deoxyhypusine_synthase"/>
</dbReference>
<dbReference type="EC" id="2.5.1.46" evidence="5"/>
<name>A0ABR0T6Q7_AURPU</name>
<comment type="similarity">
    <text evidence="4">Belongs to the deoxyhypusine synthase family.</text>
</comment>
<dbReference type="NCBIfam" id="TIGR00321">
    <property type="entry name" value="dhys"/>
    <property type="match status" value="1"/>
</dbReference>
<dbReference type="InterPro" id="IPR029035">
    <property type="entry name" value="DHS-like_NAD/FAD-binding_dom"/>
</dbReference>
<accession>A0ABR0T6Q7</accession>
<evidence type="ECO:0000313" key="8">
    <source>
        <dbReference type="Proteomes" id="UP001341245"/>
    </source>
</evidence>
<evidence type="ECO:0000256" key="6">
    <source>
        <dbReference type="ARBA" id="ARBA00023027"/>
    </source>
</evidence>
<comment type="function">
    <text evidence="2">Catalyzes the NAD-dependent oxidative cleavage of spermidine and the subsequent transfer of the butylamine moiety of spermidine to the epsilon-amino group of a specific lysine residue of the eIF-5A precursor protein to form the intermediate deoxyhypusine residue.</text>
</comment>
<dbReference type="EMBL" id="JASGXD010000021">
    <property type="protein sequence ID" value="KAK5999782.1"/>
    <property type="molecule type" value="Genomic_DNA"/>
</dbReference>
<dbReference type="PANTHER" id="PTHR11703">
    <property type="entry name" value="DEOXYHYPUSINE SYNTHASE"/>
    <property type="match status" value="1"/>
</dbReference>
<gene>
    <name evidence="7" type="ORF">QM012_005188</name>
</gene>
<protein>
    <recommendedName>
        <fullName evidence="5">deoxyhypusine synthase</fullName>
        <ecNumber evidence="5">2.5.1.46</ecNumber>
    </recommendedName>
</protein>
<dbReference type="Pfam" id="PF01916">
    <property type="entry name" value="DS"/>
    <property type="match status" value="1"/>
</dbReference>
<reference evidence="7 8" key="1">
    <citation type="submission" date="2023-11" db="EMBL/GenBank/DDBJ databases">
        <title>Draft genome sequence and annotation of the polyextremotolerant black yeast-like fungus Aureobasidium pullulans NRRL 62042.</title>
        <authorList>
            <person name="Dielentheis-Frenken M.R.E."/>
            <person name="Wibberg D."/>
            <person name="Blank L.M."/>
            <person name="Tiso T."/>
        </authorList>
    </citation>
    <scope>NUCLEOTIDE SEQUENCE [LARGE SCALE GENOMIC DNA]</scope>
    <source>
        <strain evidence="7 8">NRRL 62042</strain>
    </source>
</reference>
<comment type="pathway">
    <text evidence="3">Protein modification; eIF5A hypusination.</text>
</comment>
<comment type="catalytic activity">
    <reaction evidence="1">
        <text>[eIF5A protein]-L-lysine + spermidine = [eIF5A protein]-deoxyhypusine + propane-1,3-diamine</text>
        <dbReference type="Rhea" id="RHEA:33299"/>
        <dbReference type="Rhea" id="RHEA-COMP:10143"/>
        <dbReference type="Rhea" id="RHEA-COMP:10144"/>
        <dbReference type="ChEBI" id="CHEBI:29969"/>
        <dbReference type="ChEBI" id="CHEBI:57484"/>
        <dbReference type="ChEBI" id="CHEBI:57834"/>
        <dbReference type="ChEBI" id="CHEBI:82657"/>
        <dbReference type="EC" id="2.5.1.46"/>
    </reaction>
</comment>
<dbReference type="Gene3D" id="3.40.910.10">
    <property type="entry name" value="Deoxyhypusine synthase"/>
    <property type="match status" value="1"/>
</dbReference>
<keyword evidence="8" id="KW-1185">Reference proteome</keyword>
<dbReference type="SUPFAM" id="SSF52467">
    <property type="entry name" value="DHS-like NAD/FAD-binding domain"/>
    <property type="match status" value="1"/>
</dbReference>
<evidence type="ECO:0000256" key="1">
    <source>
        <dbReference type="ARBA" id="ARBA00000952"/>
    </source>
</evidence>
<sequence length="352" mass="38301">MAAPSGAQDAVLKPSDPVPEGAVPVTGLDFDKFAGRNITVAEMVESMGNMGFQATSVGQATQIINGMREWRDEETGQGTTIFLGYTSNLISSGLRETLRWLVQHKHVSAIVTTAGGVEEDFIKCLAPTYLGAFSTAGASLRAKGMNRIGNLVVPNSNYCAFEDWVVPIFDKMLEEQEASKDTEEPINWTPSKMIHRLGKEINDERSVYYWAWKNDIPVFCPALTDGSLGDMLYFHTFKASPLQLRVDIVEDIRKINTIAVRAKRAGMIILGGGIVKHHIANACLMRNGAESAVIINTANEFDGSDAGARPDEAVSWGKIKIDGDSVKDHLQVYAEATVVFPMIVASTFAKVA</sequence>
<proteinExistence type="inferred from homology"/>
<dbReference type="InterPro" id="IPR036982">
    <property type="entry name" value="Deoxyhypusine_synthase_sf"/>
</dbReference>
<dbReference type="PANTHER" id="PTHR11703:SF0">
    <property type="entry name" value="DEOXYHYPUSINE SYNTHASE"/>
    <property type="match status" value="1"/>
</dbReference>
<keyword evidence="6" id="KW-0520">NAD</keyword>